<dbReference type="EMBL" id="JZXN01000017">
    <property type="protein sequence ID" value="KKB26674.1"/>
    <property type="molecule type" value="Genomic_DNA"/>
</dbReference>
<keyword evidence="9" id="KW-0444">Lipid biosynthesis</keyword>
<comment type="similarity">
    <text evidence="5">Belongs to the CDS family.</text>
</comment>
<evidence type="ECO:0000256" key="22">
    <source>
        <dbReference type="ARBA" id="ARBA00032743"/>
    </source>
</evidence>
<dbReference type="AlphaFoldDB" id="A0A0F5H060"/>
<comment type="pathway">
    <text evidence="3">Phospholipid metabolism; CDP-diacylglycerol biosynthesis; CDP-diacylglycerol from sn-glycerol 3-phosphate: step 3/3.</text>
</comment>
<evidence type="ECO:0000256" key="19">
    <source>
        <dbReference type="ARBA" id="ARBA00031825"/>
    </source>
</evidence>
<dbReference type="STRING" id="29561.MM26B8_05190"/>
<name>A0A0F5H060_9BACT</name>
<dbReference type="PATRIC" id="fig|1264554.4.peg.86"/>
<evidence type="ECO:0000256" key="24">
    <source>
        <dbReference type="SAM" id="Phobius"/>
    </source>
</evidence>
<keyword evidence="16" id="KW-0594">Phospholipid biosynthesis</keyword>
<evidence type="ECO:0000256" key="4">
    <source>
        <dbReference type="ARBA" id="ARBA00005189"/>
    </source>
</evidence>
<evidence type="ECO:0000256" key="5">
    <source>
        <dbReference type="ARBA" id="ARBA00010185"/>
    </source>
</evidence>
<evidence type="ECO:0000256" key="17">
    <source>
        <dbReference type="ARBA" id="ARBA00023264"/>
    </source>
</evidence>
<dbReference type="PANTHER" id="PTHR46382:SF1">
    <property type="entry name" value="PHOSPHATIDATE CYTIDYLYLTRANSFERASE"/>
    <property type="match status" value="1"/>
</dbReference>
<evidence type="ECO:0000256" key="6">
    <source>
        <dbReference type="ARBA" id="ARBA00012487"/>
    </source>
</evidence>
<keyword evidence="10 25" id="KW-0808">Transferase</keyword>
<feature type="transmembrane region" description="Helical" evidence="24">
    <location>
        <begin position="149"/>
        <end position="169"/>
    </location>
</feature>
<gene>
    <name evidence="25" type="primary">cdsA</name>
    <name evidence="25" type="ORF">MMELEA_00560</name>
</gene>
<evidence type="ECO:0000256" key="12">
    <source>
        <dbReference type="ARBA" id="ARBA00022695"/>
    </source>
</evidence>
<evidence type="ECO:0000256" key="14">
    <source>
        <dbReference type="ARBA" id="ARBA00023098"/>
    </source>
</evidence>
<keyword evidence="13 24" id="KW-1133">Transmembrane helix</keyword>
<feature type="transmembrane region" description="Helical" evidence="24">
    <location>
        <begin position="250"/>
        <end position="273"/>
    </location>
</feature>
<evidence type="ECO:0000256" key="3">
    <source>
        <dbReference type="ARBA" id="ARBA00005119"/>
    </source>
</evidence>
<dbReference type="EC" id="2.7.7.41" evidence="6"/>
<dbReference type="Proteomes" id="UP000033750">
    <property type="component" value="Unassembled WGS sequence"/>
</dbReference>
<keyword evidence="17" id="KW-1208">Phospholipid metabolism</keyword>
<reference evidence="25 26" key="1">
    <citation type="submission" date="2015-03" db="EMBL/GenBank/DDBJ databases">
        <title>Genome sequence of Mycoplasma meleagridis strain ATCC 25294.</title>
        <authorList>
            <person name="Yacoub E."/>
            <person name="Blanchard A."/>
            <person name="Sirand-Pugnet P."/>
            <person name="Mardassi B.B.A."/>
        </authorList>
    </citation>
    <scope>NUCLEOTIDE SEQUENCE [LARGE SCALE GENOMIC DNA]</scope>
    <source>
        <strain evidence="25 26">ATCC 25294</strain>
    </source>
</reference>
<protein>
    <recommendedName>
        <fullName evidence="7">Phosphatidate cytidylyltransferase</fullName>
        <ecNumber evidence="6">2.7.7.41</ecNumber>
    </recommendedName>
    <alternativeName>
        <fullName evidence="20">CDP-DAG synthase</fullName>
    </alternativeName>
    <alternativeName>
        <fullName evidence="22">CDP-DG synthase</fullName>
    </alternativeName>
    <alternativeName>
        <fullName evidence="18">CDP-diacylglycerol synthase</fullName>
    </alternativeName>
    <alternativeName>
        <fullName evidence="21">CDP-diglyceride pyrophosphorylase</fullName>
    </alternativeName>
    <alternativeName>
        <fullName evidence="23">CDP-diglyceride synthase</fullName>
    </alternativeName>
    <alternativeName>
        <fullName evidence="19">CTP:phosphatidate cytidylyltransferase</fullName>
    </alternativeName>
</protein>
<evidence type="ECO:0000256" key="18">
    <source>
        <dbReference type="ARBA" id="ARBA00029893"/>
    </source>
</evidence>
<comment type="catalytic activity">
    <reaction evidence="1">
        <text>a 1,2-diacyl-sn-glycero-3-phosphate + CTP + H(+) = a CDP-1,2-diacyl-sn-glycerol + diphosphate</text>
        <dbReference type="Rhea" id="RHEA:16229"/>
        <dbReference type="ChEBI" id="CHEBI:15378"/>
        <dbReference type="ChEBI" id="CHEBI:33019"/>
        <dbReference type="ChEBI" id="CHEBI:37563"/>
        <dbReference type="ChEBI" id="CHEBI:58332"/>
        <dbReference type="ChEBI" id="CHEBI:58608"/>
        <dbReference type="EC" id="2.7.7.41"/>
    </reaction>
</comment>
<evidence type="ECO:0000256" key="8">
    <source>
        <dbReference type="ARBA" id="ARBA00022475"/>
    </source>
</evidence>
<evidence type="ECO:0000256" key="15">
    <source>
        <dbReference type="ARBA" id="ARBA00023136"/>
    </source>
</evidence>
<keyword evidence="11 24" id="KW-0812">Transmembrane</keyword>
<feature type="transmembrane region" description="Helical" evidence="24">
    <location>
        <begin position="35"/>
        <end position="55"/>
    </location>
</feature>
<evidence type="ECO:0000313" key="26">
    <source>
        <dbReference type="Proteomes" id="UP000033750"/>
    </source>
</evidence>
<dbReference type="GO" id="GO:0004605">
    <property type="term" value="F:phosphatidate cytidylyltransferase activity"/>
    <property type="evidence" value="ECO:0007669"/>
    <property type="project" value="UniProtKB-EC"/>
</dbReference>
<evidence type="ECO:0000256" key="21">
    <source>
        <dbReference type="ARBA" id="ARBA00032396"/>
    </source>
</evidence>
<keyword evidence="12 25" id="KW-0548">Nucleotidyltransferase</keyword>
<evidence type="ECO:0000256" key="9">
    <source>
        <dbReference type="ARBA" id="ARBA00022516"/>
    </source>
</evidence>
<comment type="caution">
    <text evidence="25">The sequence shown here is derived from an EMBL/GenBank/DDBJ whole genome shotgun (WGS) entry which is preliminary data.</text>
</comment>
<keyword evidence="14" id="KW-0443">Lipid metabolism</keyword>
<sequence>MKLLKERIFPALVITIIALAILIPLSIFGNKQVEARLTTLIFLMIFAGILVYEFFNAMRLKIYLSLIFASIAMLSILFPYHFFNQSTIYLDNLDFVSNFKETSIFIGNYVKQIALDYISVIIILVIAICFFIVELRTRRQKIEDSLLRMLYVFITIYVLTNGIKIFNFLIDYSYIYWIVIVLITVSYDILGFLGGNFFGKKWFKKPFAQIISPNKTWEGFLFGIIGGWIISFSLTFSLGLFSSNNIGLSIFLQALFALFSPFIVCLGDLFFSLIKRINGVKDYSKIFKGHGGFLDRFDGLMFCLFFSFLIFLF</sequence>
<keyword evidence="15 24" id="KW-0472">Membrane</keyword>
<evidence type="ECO:0000256" key="13">
    <source>
        <dbReference type="ARBA" id="ARBA00022989"/>
    </source>
</evidence>
<accession>A0A0F5H060</accession>
<evidence type="ECO:0000256" key="23">
    <source>
        <dbReference type="ARBA" id="ARBA00033406"/>
    </source>
</evidence>
<evidence type="ECO:0000256" key="7">
    <source>
        <dbReference type="ARBA" id="ARBA00019373"/>
    </source>
</evidence>
<keyword evidence="8" id="KW-1003">Cell membrane</keyword>
<evidence type="ECO:0000256" key="16">
    <source>
        <dbReference type="ARBA" id="ARBA00023209"/>
    </source>
</evidence>
<feature type="transmembrane region" description="Helical" evidence="24">
    <location>
        <begin position="7"/>
        <end position="29"/>
    </location>
</feature>
<feature type="transmembrane region" description="Helical" evidence="24">
    <location>
        <begin position="293"/>
        <end position="312"/>
    </location>
</feature>
<organism evidence="25 26">
    <name type="scientific">Mycoplasmopsis meleagridis ATCC 25294</name>
    <dbReference type="NCBI Taxonomy" id="1264554"/>
    <lineage>
        <taxon>Bacteria</taxon>
        <taxon>Bacillati</taxon>
        <taxon>Mycoplasmatota</taxon>
        <taxon>Mycoplasmoidales</taxon>
        <taxon>Metamycoplasmataceae</taxon>
        <taxon>Mycoplasmopsis</taxon>
    </lineage>
</organism>
<feature type="transmembrane region" description="Helical" evidence="24">
    <location>
        <begin position="175"/>
        <end position="198"/>
    </location>
</feature>
<evidence type="ECO:0000256" key="1">
    <source>
        <dbReference type="ARBA" id="ARBA00001698"/>
    </source>
</evidence>
<keyword evidence="26" id="KW-1185">Reference proteome</keyword>
<dbReference type="GO" id="GO:0005886">
    <property type="term" value="C:plasma membrane"/>
    <property type="evidence" value="ECO:0007669"/>
    <property type="project" value="UniProtKB-SubCell"/>
</dbReference>
<dbReference type="Pfam" id="PF01148">
    <property type="entry name" value="CTP_transf_1"/>
    <property type="match status" value="1"/>
</dbReference>
<comment type="pathway">
    <text evidence="4">Lipid metabolism.</text>
</comment>
<evidence type="ECO:0000256" key="11">
    <source>
        <dbReference type="ARBA" id="ARBA00022692"/>
    </source>
</evidence>
<comment type="subcellular location">
    <subcellularLocation>
        <location evidence="2">Cell membrane</location>
        <topology evidence="2">Multi-pass membrane protein</topology>
    </subcellularLocation>
</comment>
<feature type="transmembrane region" description="Helical" evidence="24">
    <location>
        <begin position="219"/>
        <end position="238"/>
    </location>
</feature>
<feature type="transmembrane region" description="Helical" evidence="24">
    <location>
        <begin position="62"/>
        <end position="83"/>
    </location>
</feature>
<proteinExistence type="inferred from homology"/>
<evidence type="ECO:0000256" key="10">
    <source>
        <dbReference type="ARBA" id="ARBA00022679"/>
    </source>
</evidence>
<dbReference type="RefSeq" id="WP_046097019.1">
    <property type="nucleotide sequence ID" value="NZ_JZXN01000017.1"/>
</dbReference>
<dbReference type="PANTHER" id="PTHR46382">
    <property type="entry name" value="PHOSPHATIDATE CYTIDYLYLTRANSFERASE"/>
    <property type="match status" value="1"/>
</dbReference>
<dbReference type="OrthoDB" id="9799199at2"/>
<evidence type="ECO:0000313" key="25">
    <source>
        <dbReference type="EMBL" id="KKB26674.1"/>
    </source>
</evidence>
<dbReference type="GO" id="GO:0016024">
    <property type="term" value="P:CDP-diacylglycerol biosynthetic process"/>
    <property type="evidence" value="ECO:0007669"/>
    <property type="project" value="TreeGrafter"/>
</dbReference>
<evidence type="ECO:0000256" key="20">
    <source>
        <dbReference type="ARBA" id="ARBA00032253"/>
    </source>
</evidence>
<feature type="transmembrane region" description="Helical" evidence="24">
    <location>
        <begin position="117"/>
        <end position="137"/>
    </location>
</feature>
<evidence type="ECO:0000256" key="2">
    <source>
        <dbReference type="ARBA" id="ARBA00004651"/>
    </source>
</evidence>